<reference evidence="4" key="1">
    <citation type="submission" date="2011-12" db="EMBL/GenBank/DDBJ databases">
        <title>The genome sequence of Colletotrichum higginsianum IMI 34906.</title>
        <authorList>
            <person name="Ma L.-J."/>
            <person name="O'Connell R."/>
            <person name="van Themaat E.V.L."/>
            <person name="Stueber K."/>
            <person name="Young S.K."/>
            <person name="Zeng Q."/>
            <person name="Gargeya S."/>
            <person name="Fitzgerald M."/>
            <person name="Haas B."/>
            <person name="Abouelleil A."/>
            <person name="Alvarado L."/>
            <person name="Arachchi H.M."/>
            <person name="Berlin A."/>
            <person name="Chapman S.B."/>
            <person name="Gearin G."/>
            <person name="Goldberg J."/>
            <person name="Griggs A."/>
            <person name="Gujja S."/>
            <person name="Hansen M."/>
            <person name="Heiman D."/>
            <person name="Howarth C."/>
            <person name="Larimer J."/>
            <person name="Lui A."/>
            <person name="MacDonald P.J.P."/>
            <person name="McCowen C."/>
            <person name="Montmayeur A."/>
            <person name="Murphy C."/>
            <person name="Neiman D."/>
            <person name="Pearson M."/>
            <person name="Priest M."/>
            <person name="Roberts A."/>
            <person name="Saif S."/>
            <person name="Shea T."/>
            <person name="Sisk P."/>
            <person name="Stolte C."/>
            <person name="Sykes S."/>
            <person name="Wortman J."/>
            <person name="Nusbaum C."/>
            <person name="Birren B."/>
        </authorList>
    </citation>
    <scope>NUCLEOTIDE SEQUENCE</scope>
    <source>
        <strain evidence="4">IMI 349063</strain>
    </source>
</reference>
<dbReference type="EMBL" id="LTAN01000002">
    <property type="protein sequence ID" value="OBR14716.1"/>
    <property type="molecule type" value="Genomic_DNA"/>
</dbReference>
<reference evidence="5" key="3">
    <citation type="submission" date="2016-02" db="EMBL/GenBank/DDBJ databases">
        <title>Resequencing and annotation of the Colletotrichum higginsianum genome.</title>
        <authorList>
            <person name="O'Connell R."/>
            <person name="Zambounis A."/>
            <person name="Thon M."/>
            <person name="Dallery J.-F."/>
        </authorList>
    </citation>
    <scope>NUCLEOTIDE SEQUENCE [LARGE SCALE GENOMIC DNA]</scope>
    <source>
        <strain evidence="5">IMI 349063</strain>
    </source>
</reference>
<evidence type="ECO:0000256" key="1">
    <source>
        <dbReference type="ARBA" id="ARBA00005986"/>
    </source>
</evidence>
<evidence type="ECO:0000256" key="2">
    <source>
        <dbReference type="SAM" id="SignalP"/>
    </source>
</evidence>
<comment type="similarity">
    <text evidence="1">Belongs to the tpcK family.</text>
</comment>
<dbReference type="Proteomes" id="UP000092177">
    <property type="component" value="Chromosome 2"/>
</dbReference>
<gene>
    <name evidence="4" type="ORF">CH063_02447</name>
    <name evidence="5" type="ORF">CH63R_03442</name>
</gene>
<dbReference type="RefSeq" id="XP_018163233.1">
    <property type="nucleotide sequence ID" value="XM_018298417.1"/>
</dbReference>
<organism evidence="4 6">
    <name type="scientific">Colletotrichum higginsianum (strain IMI 349063)</name>
    <name type="common">Crucifer anthracnose fungus</name>
    <dbReference type="NCBI Taxonomy" id="759273"/>
    <lineage>
        <taxon>Eukaryota</taxon>
        <taxon>Fungi</taxon>
        <taxon>Dikarya</taxon>
        <taxon>Ascomycota</taxon>
        <taxon>Pezizomycotina</taxon>
        <taxon>Sordariomycetes</taxon>
        <taxon>Hypocreomycetidae</taxon>
        <taxon>Glomerellales</taxon>
        <taxon>Glomerellaceae</taxon>
        <taxon>Colletotrichum</taxon>
        <taxon>Colletotrichum destructivum species complex</taxon>
    </lineage>
</organism>
<feature type="domain" description="EthD" evidence="3">
    <location>
        <begin position="38"/>
        <end position="133"/>
    </location>
</feature>
<name>H1VKT8_COLHI</name>
<dbReference type="EMBL" id="CACQ02004334">
    <property type="protein sequence ID" value="CCF40841.1"/>
    <property type="molecule type" value="Genomic_DNA"/>
</dbReference>
<dbReference type="KEGG" id="chig:CH63R_03442"/>
<dbReference type="SUPFAM" id="SSF54909">
    <property type="entry name" value="Dimeric alpha+beta barrel"/>
    <property type="match status" value="1"/>
</dbReference>
<dbReference type="OrthoDB" id="3183782at2759"/>
<dbReference type="GeneID" id="28862524"/>
<reference evidence="6" key="2">
    <citation type="journal article" date="2012" name="Nat. Genet.">
        <title>Lifestyle transitions in plant pathogenic Colletotrichum fungi deciphered by genome and transcriptome analyses.</title>
        <authorList>
            <person name="O'Connell R.J."/>
            <person name="Thon M.R."/>
            <person name="Hacquard S."/>
            <person name="Amyotte S.G."/>
            <person name="Kleemann J."/>
            <person name="Torres M.F."/>
            <person name="Damm U."/>
            <person name="Buiate E.A."/>
            <person name="Epstein L."/>
            <person name="Alkan N."/>
            <person name="Altmueller J."/>
            <person name="Alvarado-Balderrama L."/>
            <person name="Bauser C.A."/>
            <person name="Becker C."/>
            <person name="Birren B.W."/>
            <person name="Chen Z."/>
            <person name="Choi J."/>
            <person name="Crouch J.A."/>
            <person name="Duvick J.P."/>
            <person name="Farman M.A."/>
            <person name="Gan P."/>
            <person name="Heiman D."/>
            <person name="Henrissat B."/>
            <person name="Howard R.J."/>
            <person name="Kabbage M."/>
            <person name="Koch C."/>
            <person name="Kracher B."/>
            <person name="Kubo Y."/>
            <person name="Law A.D."/>
            <person name="Lebrun M.-H."/>
            <person name="Lee Y.-H."/>
            <person name="Miyara I."/>
            <person name="Moore N."/>
            <person name="Neumann U."/>
            <person name="Nordstroem K."/>
            <person name="Panaccione D.G."/>
            <person name="Panstruga R."/>
            <person name="Place M."/>
            <person name="Proctor R.H."/>
            <person name="Prusky D."/>
            <person name="Rech G."/>
            <person name="Reinhardt R."/>
            <person name="Rollins J.A."/>
            <person name="Rounsley S."/>
            <person name="Schardl C.L."/>
            <person name="Schwartz D.C."/>
            <person name="Shenoy N."/>
            <person name="Shirasu K."/>
            <person name="Sikhakolli U.R."/>
            <person name="Stueber K."/>
            <person name="Sukno S.A."/>
            <person name="Sweigard J.A."/>
            <person name="Takano Y."/>
            <person name="Takahara H."/>
            <person name="Trail F."/>
            <person name="van der Does H.C."/>
            <person name="Voll L.M."/>
            <person name="Will I."/>
            <person name="Young S."/>
            <person name="Zeng Q."/>
            <person name="Zhang J."/>
            <person name="Zhou S."/>
            <person name="Dickman M.B."/>
            <person name="Schulze-Lefert P."/>
            <person name="Ver Loren van Themaat E."/>
            <person name="Ma L.-J."/>
            <person name="Vaillancourt L.J."/>
        </authorList>
    </citation>
    <scope>NUCLEOTIDE SEQUENCE [LARGE SCALE GENOMIC DNA]</scope>
    <source>
        <strain evidence="6">IMI 349063</strain>
    </source>
</reference>
<reference evidence="7" key="4">
    <citation type="journal article" date="2017" name="BMC Genomics">
        <title>Gapless genome assembly of Colletotrichum higginsianum reveals chromosome structure and association of transposable elements with secondary metabolite gene clusters.</title>
        <authorList>
            <person name="Dallery J.-F."/>
            <person name="Lapalu N."/>
            <person name="Zampounis A."/>
            <person name="Pigne S."/>
            <person name="Luyten I."/>
            <person name="Amselem J."/>
            <person name="Wittenberg A.H.J."/>
            <person name="Zhou S."/>
            <person name="de Queiroz M.V."/>
            <person name="Robin G.P."/>
            <person name="Auger A."/>
            <person name="Hainaut M."/>
            <person name="Henrissat B."/>
            <person name="Kim K.-T."/>
            <person name="Lee Y.-H."/>
            <person name="Lespinet O."/>
            <person name="Schwartz D.C."/>
            <person name="Thon M.R."/>
            <person name="O'Connell R.J."/>
        </authorList>
    </citation>
    <scope>NUCLEOTIDE SEQUENCE [LARGE SCALE GENOMIC DNA]</scope>
    <source>
        <strain evidence="7">IMI 349063</strain>
    </source>
</reference>
<evidence type="ECO:0000313" key="5">
    <source>
        <dbReference type="EMBL" id="OBR14716.1"/>
    </source>
</evidence>
<dbReference type="AlphaFoldDB" id="H1VKT8"/>
<evidence type="ECO:0000313" key="7">
    <source>
        <dbReference type="Proteomes" id="UP000092177"/>
    </source>
</evidence>
<evidence type="ECO:0000313" key="4">
    <source>
        <dbReference type="EMBL" id="CCF40841.1"/>
    </source>
</evidence>
<evidence type="ECO:0000313" key="6">
    <source>
        <dbReference type="Proteomes" id="UP000007174"/>
    </source>
</evidence>
<dbReference type="VEuPathDB" id="FungiDB:CH63R_03442"/>
<dbReference type="Pfam" id="PF07110">
    <property type="entry name" value="EthD"/>
    <property type="match status" value="1"/>
</dbReference>
<accession>H1VKT8</accession>
<dbReference type="InterPro" id="IPR011008">
    <property type="entry name" value="Dimeric_a/b-barrel"/>
</dbReference>
<dbReference type="HOGENOM" id="CLU_115019_3_1_1"/>
<proteinExistence type="inferred from homology"/>
<dbReference type="GO" id="GO:0016491">
    <property type="term" value="F:oxidoreductase activity"/>
    <property type="evidence" value="ECO:0007669"/>
    <property type="project" value="InterPro"/>
</dbReference>
<keyword evidence="2" id="KW-0732">Signal</keyword>
<dbReference type="InterPro" id="IPR009799">
    <property type="entry name" value="EthD_dom"/>
</dbReference>
<feature type="signal peptide" evidence="2">
    <location>
        <begin position="1"/>
        <end position="21"/>
    </location>
</feature>
<feature type="chain" id="PRO_5010497692" evidence="2">
    <location>
        <begin position="22"/>
        <end position="176"/>
    </location>
</feature>
<dbReference type="Proteomes" id="UP000007174">
    <property type="component" value="Unassembled WGS sequence"/>
</dbReference>
<dbReference type="eggNOG" id="ENOG502SQ1G">
    <property type="taxonomic scope" value="Eukaryota"/>
</dbReference>
<evidence type="ECO:0000259" key="3">
    <source>
        <dbReference type="Pfam" id="PF07110"/>
    </source>
</evidence>
<sequence length="176" mass="19574">MLLSAPFALAAMALTTSFVSGTSTGQTQLVTYLKKGANLTRAEFWDYWQTQHAPKVAPLAVHLGITRYQQIQVSGQVLPTLVGRDEPSSEVPVEFDGIAMLLYPSVEVIHAFVTHPYYTDVVEPDEHNFMDKSAFGAGMVATFRGTQIEVADDNEYVWTGDRATRQLYMDLFATYL</sequence>
<keyword evidence="7" id="KW-1185">Reference proteome</keyword>
<dbReference type="Gene3D" id="3.30.70.100">
    <property type="match status" value="1"/>
</dbReference>
<dbReference type="STRING" id="759273.H1VKT8"/>
<protein>
    <submittedName>
        <fullName evidence="5">Ethyl tert-butyl ether degradation</fullName>
    </submittedName>
</protein>